<proteinExistence type="predicted"/>
<dbReference type="AlphaFoldDB" id="A0A438EW27"/>
<organism evidence="3 4">
    <name type="scientific">Vitis vinifera</name>
    <name type="common">Grape</name>
    <dbReference type="NCBI Taxonomy" id="29760"/>
    <lineage>
        <taxon>Eukaryota</taxon>
        <taxon>Viridiplantae</taxon>
        <taxon>Streptophyta</taxon>
        <taxon>Embryophyta</taxon>
        <taxon>Tracheophyta</taxon>
        <taxon>Spermatophyta</taxon>
        <taxon>Magnoliopsida</taxon>
        <taxon>eudicotyledons</taxon>
        <taxon>Gunneridae</taxon>
        <taxon>Pentapetalae</taxon>
        <taxon>rosids</taxon>
        <taxon>Vitales</taxon>
        <taxon>Vitaceae</taxon>
        <taxon>Viteae</taxon>
        <taxon>Vitis</taxon>
    </lineage>
</organism>
<dbReference type="InterPro" id="IPR006575">
    <property type="entry name" value="RWD_dom"/>
</dbReference>
<feature type="region of interest" description="Disordered" evidence="1">
    <location>
        <begin position="260"/>
        <end position="314"/>
    </location>
</feature>
<evidence type="ECO:0000313" key="4">
    <source>
        <dbReference type="Proteomes" id="UP000288805"/>
    </source>
</evidence>
<feature type="domain" description="RWD" evidence="2">
    <location>
        <begin position="18"/>
        <end position="133"/>
    </location>
</feature>
<comment type="caution">
    <text evidence="3">The sequence shown here is derived from an EMBL/GenBank/DDBJ whole genome shotgun (WGS) entry which is preliminary data.</text>
</comment>
<dbReference type="PANTHER" id="PTHR12292">
    <property type="entry name" value="RWD DOMAIN-CONTAINING PROTEIN"/>
    <property type="match status" value="1"/>
</dbReference>
<dbReference type="SUPFAM" id="SSF54495">
    <property type="entry name" value="UBC-like"/>
    <property type="match status" value="1"/>
</dbReference>
<dbReference type="Pfam" id="PF05773">
    <property type="entry name" value="RWD"/>
    <property type="match status" value="1"/>
</dbReference>
<feature type="compositionally biased region" description="Acidic residues" evidence="1">
    <location>
        <begin position="270"/>
        <end position="294"/>
    </location>
</feature>
<feature type="compositionally biased region" description="Basic and acidic residues" evidence="1">
    <location>
        <begin position="295"/>
        <end position="305"/>
    </location>
</feature>
<dbReference type="InterPro" id="IPR016135">
    <property type="entry name" value="UBQ-conjugating_enzyme/RWD"/>
</dbReference>
<dbReference type="FunFam" id="3.10.110.10:FF:000071">
    <property type="entry name" value="RWD domain-containing protein 1"/>
    <property type="match status" value="1"/>
</dbReference>
<dbReference type="EMBL" id="QGNW01001176">
    <property type="protein sequence ID" value="RVW51895.1"/>
    <property type="molecule type" value="Genomic_DNA"/>
</dbReference>
<dbReference type="Gene3D" id="3.10.110.10">
    <property type="entry name" value="Ubiquitin Conjugating Enzyme"/>
    <property type="match status" value="1"/>
</dbReference>
<protein>
    <submittedName>
        <fullName evidence="3">RWD domain-containing protein 1</fullName>
    </submittedName>
</protein>
<dbReference type="Proteomes" id="UP000288805">
    <property type="component" value="Unassembled WGS sequence"/>
</dbReference>
<reference evidence="3 4" key="1">
    <citation type="journal article" date="2018" name="PLoS Genet.">
        <title>Population sequencing reveals clonal diversity and ancestral inbreeding in the grapevine cultivar Chardonnay.</title>
        <authorList>
            <person name="Roach M.J."/>
            <person name="Johnson D.L."/>
            <person name="Bohlmann J."/>
            <person name="van Vuuren H.J."/>
            <person name="Jones S.J."/>
            <person name="Pretorius I.S."/>
            <person name="Schmidt S.A."/>
            <person name="Borneman A.R."/>
        </authorList>
    </citation>
    <scope>NUCLEOTIDE SEQUENCE [LARGE SCALE GENOMIC DNA]</scope>
    <source>
        <strain evidence="4">cv. Chardonnay</strain>
        <tissue evidence="3">Leaf</tissue>
    </source>
</reference>
<accession>A0A438EW27</accession>
<dbReference type="CDD" id="cd23823">
    <property type="entry name" value="RWD_GCN2"/>
    <property type="match status" value="1"/>
</dbReference>
<sequence length="314" mass="35673">MCVFHLSTSTDYVQEQEMEIEALQAILMDDFKEIDPSESGLNTSNRCFQITLSPQEDEADEATTIPVQLALIFSHTEKYPDEPPHLNLKSLRGIQYEDLRNLKEKLEQEASENLGMAMVYTLVTSAQEWLSERFGQDANVENSEEEETEKDDCYVAIHLVLVSQVVLEAGGSMVLAFSILQDENCLKELNVEREENGLLPIWVIIVPHGEPVTVETFLAWRERFEAELALERAKLMPESALTAPKEKKLSGRQWFESGRAVAKGAVSVNEESDEEDDEDIDFDDDDFEDDEEDMLEHYLAEKSDSSTHSSRRAN</sequence>
<evidence type="ECO:0000259" key="2">
    <source>
        <dbReference type="PROSITE" id="PS50908"/>
    </source>
</evidence>
<evidence type="ECO:0000313" key="3">
    <source>
        <dbReference type="EMBL" id="RVW51895.1"/>
    </source>
</evidence>
<dbReference type="PROSITE" id="PS50908">
    <property type="entry name" value="RWD"/>
    <property type="match status" value="1"/>
</dbReference>
<evidence type="ECO:0000256" key="1">
    <source>
        <dbReference type="SAM" id="MobiDB-lite"/>
    </source>
</evidence>
<gene>
    <name evidence="3" type="primary">Rwdd1_1</name>
    <name evidence="3" type="ORF">CK203_068013</name>
</gene>
<dbReference type="SMART" id="SM00591">
    <property type="entry name" value="RWD"/>
    <property type="match status" value="1"/>
</dbReference>
<name>A0A438EW27_VITVI</name>
<dbReference type="InterPro" id="IPR040213">
    <property type="entry name" value="GIR2-like"/>
</dbReference>